<comment type="caution">
    <text evidence="1">The sequence shown here is derived from an EMBL/GenBank/DDBJ whole genome shotgun (WGS) entry which is preliminary data.</text>
</comment>
<proteinExistence type="predicted"/>
<protein>
    <submittedName>
        <fullName evidence="1">Uncharacterized protein</fullName>
    </submittedName>
</protein>
<organism evidence="1 2">
    <name type="scientific">Hydrangea phyllody phytoplasma</name>
    <dbReference type="NCBI Taxonomy" id="238673"/>
    <lineage>
        <taxon>Bacteria</taxon>
        <taxon>Bacillati</taxon>
        <taxon>Mycoplasmatota</taxon>
        <taxon>Mollicutes</taxon>
        <taxon>Acholeplasmatales</taxon>
        <taxon>Acholeplasmataceae</taxon>
        <taxon>Candidatus Phytoplasma</taxon>
        <taxon>16SrI (Aster yellows group)</taxon>
    </lineage>
</organism>
<dbReference type="EMBL" id="BMZZ01000001">
    <property type="protein sequence ID" value="GFZ75112.1"/>
    <property type="molecule type" value="Genomic_DNA"/>
</dbReference>
<sequence>MFQNFTQIQKELDLLQKRNNHFQEPLDSHWIKLLQNPFNKWQSQTLNKIDIFDQTQIRQDNNTIFNQNMVITLDKINKIIIMEYNGPQKLLIQDKENFLGNLILNICQNQFNCKEKFNLYFNPVRKTLSIYNNK</sequence>
<keyword evidence="2" id="KW-1185">Reference proteome</keyword>
<gene>
    <name evidence="1" type="ORF">HPP_0700</name>
</gene>
<dbReference type="Proteomes" id="UP000677853">
    <property type="component" value="Unassembled WGS sequence"/>
</dbReference>
<name>A0ABQ1EJC7_9MOLU</name>
<evidence type="ECO:0000313" key="2">
    <source>
        <dbReference type="Proteomes" id="UP000677853"/>
    </source>
</evidence>
<dbReference type="RefSeq" id="WP_212508949.1">
    <property type="nucleotide sequence ID" value="NZ_BMZZ01000001.1"/>
</dbReference>
<reference evidence="1 2" key="1">
    <citation type="journal article" date="2021" name="J. Gen. Plant Pathol.">
        <title>Enrichment of phytoplasma genome DNA through a methyl-CpG binding domain-mediated method for efficient genome sequencing.</title>
        <authorList>
            <person name="Nijo T."/>
            <person name="Iwabuchi N."/>
            <person name="Tokuda R."/>
            <person name="Suzuki T."/>
            <person name="Matsumoto O."/>
            <person name="Miyazaki A."/>
            <person name="Maejima K."/>
            <person name="Oshima K."/>
            <person name="Namba S."/>
            <person name="Yamaji Y."/>
        </authorList>
    </citation>
    <scope>NUCLEOTIDE SEQUENCE [LARGE SCALE GENOMIC DNA]</scope>
    <source>
        <strain evidence="1 2">HP</strain>
    </source>
</reference>
<evidence type="ECO:0000313" key="1">
    <source>
        <dbReference type="EMBL" id="GFZ75112.1"/>
    </source>
</evidence>
<accession>A0ABQ1EJC7</accession>